<dbReference type="Proteomes" id="UP000815325">
    <property type="component" value="Unassembled WGS sequence"/>
</dbReference>
<dbReference type="InterPro" id="IPR001623">
    <property type="entry name" value="DnaJ_domain"/>
</dbReference>
<comment type="caution">
    <text evidence="3">The sequence shown here is derived from an EMBL/GenBank/DDBJ whole genome shotgun (WGS) entry which is preliminary data.</text>
</comment>
<accession>A0ABQ7GX87</accession>
<dbReference type="CDD" id="cd06257">
    <property type="entry name" value="DnaJ"/>
    <property type="match status" value="1"/>
</dbReference>
<dbReference type="Pfam" id="PF00226">
    <property type="entry name" value="DnaJ"/>
    <property type="match status" value="1"/>
</dbReference>
<dbReference type="EMBL" id="MU069551">
    <property type="protein sequence ID" value="KAF5839214.1"/>
    <property type="molecule type" value="Genomic_DNA"/>
</dbReference>
<feature type="domain" description="J" evidence="2">
    <location>
        <begin position="95"/>
        <end position="137"/>
    </location>
</feature>
<sequence length="289" mass="31558">MREGAGPVQSDPVQGHAFGLLHESRWLECVSLLQQAYSTAGATTTQRAEWIFSREALQALIIARTLVLSASKAWSAILNLQPVQWGPAGQHAAAVNPLNSPAAVQRAFRQAAARVHPDKCKLPGAEQAFRTIKHAAERMLATLEQHQESKHEGEGARKGGSGCGGPATTAGAAGGWCGGEGGWGAGVAVDDEEDEEEAYWWWQPWEACAHFTPVMPSTEPSQEDEDPGLWQLPLEELRERVVQCQHAVLQPTSGLSVHQRQRRLRYARSVLSERLAEQSHRAKQEAWSA</sequence>
<reference evidence="3" key="1">
    <citation type="submission" date="2017-08" db="EMBL/GenBank/DDBJ databases">
        <authorList>
            <person name="Polle J.E."/>
            <person name="Barry K."/>
            <person name="Cushman J."/>
            <person name="Schmutz J."/>
            <person name="Tran D."/>
            <person name="Hathwaick L.T."/>
            <person name="Yim W.C."/>
            <person name="Jenkins J."/>
            <person name="Mckie-Krisberg Z.M."/>
            <person name="Prochnik S."/>
            <person name="Lindquist E."/>
            <person name="Dockter R.B."/>
            <person name="Adam C."/>
            <person name="Molina H."/>
            <person name="Bunkerborg J."/>
            <person name="Jin E."/>
            <person name="Buchheim M."/>
            <person name="Magnuson J."/>
        </authorList>
    </citation>
    <scope>NUCLEOTIDE SEQUENCE</scope>
    <source>
        <strain evidence="3">CCAP 19/18</strain>
    </source>
</reference>
<dbReference type="Gene3D" id="1.10.287.110">
    <property type="entry name" value="DnaJ domain"/>
    <property type="match status" value="1"/>
</dbReference>
<proteinExistence type="predicted"/>
<evidence type="ECO:0000256" key="1">
    <source>
        <dbReference type="SAM" id="MobiDB-lite"/>
    </source>
</evidence>
<evidence type="ECO:0000259" key="2">
    <source>
        <dbReference type="Pfam" id="PF00226"/>
    </source>
</evidence>
<evidence type="ECO:0000313" key="3">
    <source>
        <dbReference type="EMBL" id="KAF5839214.1"/>
    </source>
</evidence>
<name>A0ABQ7GX87_DUNSA</name>
<feature type="compositionally biased region" description="Basic and acidic residues" evidence="1">
    <location>
        <begin position="147"/>
        <end position="157"/>
    </location>
</feature>
<keyword evidence="4" id="KW-1185">Reference proteome</keyword>
<protein>
    <recommendedName>
        <fullName evidence="2">J domain-containing protein</fullName>
    </recommendedName>
</protein>
<evidence type="ECO:0000313" key="4">
    <source>
        <dbReference type="Proteomes" id="UP000815325"/>
    </source>
</evidence>
<dbReference type="SUPFAM" id="SSF46565">
    <property type="entry name" value="Chaperone J-domain"/>
    <property type="match status" value="1"/>
</dbReference>
<dbReference type="InterPro" id="IPR036869">
    <property type="entry name" value="J_dom_sf"/>
</dbReference>
<gene>
    <name evidence="3" type="ORF">DUNSADRAFT_1350</name>
</gene>
<organism evidence="3 4">
    <name type="scientific">Dunaliella salina</name>
    <name type="common">Green alga</name>
    <name type="synonym">Protococcus salinus</name>
    <dbReference type="NCBI Taxonomy" id="3046"/>
    <lineage>
        <taxon>Eukaryota</taxon>
        <taxon>Viridiplantae</taxon>
        <taxon>Chlorophyta</taxon>
        <taxon>core chlorophytes</taxon>
        <taxon>Chlorophyceae</taxon>
        <taxon>CS clade</taxon>
        <taxon>Chlamydomonadales</taxon>
        <taxon>Dunaliellaceae</taxon>
        <taxon>Dunaliella</taxon>
    </lineage>
</organism>
<feature type="region of interest" description="Disordered" evidence="1">
    <location>
        <begin position="147"/>
        <end position="167"/>
    </location>
</feature>